<reference evidence="1" key="1">
    <citation type="submission" date="2018-02" db="EMBL/GenBank/DDBJ databases">
        <title>Rhizophora mucronata_Transcriptome.</title>
        <authorList>
            <person name="Meera S.P."/>
            <person name="Sreeshan A."/>
            <person name="Augustine A."/>
        </authorList>
    </citation>
    <scope>NUCLEOTIDE SEQUENCE</scope>
    <source>
        <tissue evidence="1">Leaf</tissue>
    </source>
</reference>
<accession>A0A2P2QE62</accession>
<proteinExistence type="predicted"/>
<evidence type="ECO:0000313" key="1">
    <source>
        <dbReference type="EMBL" id="MBX65194.1"/>
    </source>
</evidence>
<sequence length="15" mass="1712">MATKIKRGNASIFFK</sequence>
<dbReference type="EMBL" id="GGEC01084710">
    <property type="protein sequence ID" value="MBX65194.1"/>
    <property type="molecule type" value="Transcribed_RNA"/>
</dbReference>
<protein>
    <submittedName>
        <fullName evidence="1">Uncharacterized protein</fullName>
    </submittedName>
</protein>
<name>A0A2P2QE62_RHIMU</name>
<organism evidence="1">
    <name type="scientific">Rhizophora mucronata</name>
    <name type="common">Asiatic mangrove</name>
    <dbReference type="NCBI Taxonomy" id="61149"/>
    <lineage>
        <taxon>Eukaryota</taxon>
        <taxon>Viridiplantae</taxon>
        <taxon>Streptophyta</taxon>
        <taxon>Embryophyta</taxon>
        <taxon>Tracheophyta</taxon>
        <taxon>Spermatophyta</taxon>
        <taxon>Magnoliopsida</taxon>
        <taxon>eudicotyledons</taxon>
        <taxon>Gunneridae</taxon>
        <taxon>Pentapetalae</taxon>
        <taxon>rosids</taxon>
        <taxon>fabids</taxon>
        <taxon>Malpighiales</taxon>
        <taxon>Rhizophoraceae</taxon>
        <taxon>Rhizophora</taxon>
    </lineage>
</organism>